<evidence type="ECO:0000256" key="8">
    <source>
        <dbReference type="ARBA" id="ARBA00023237"/>
    </source>
</evidence>
<evidence type="ECO:0000313" key="13">
    <source>
        <dbReference type="Proteomes" id="UP000192602"/>
    </source>
</evidence>
<evidence type="ECO:0000256" key="11">
    <source>
        <dbReference type="SAM" id="SignalP"/>
    </source>
</evidence>
<keyword evidence="8 10" id="KW-0998">Cell outer membrane</keyword>
<dbReference type="AlphaFoldDB" id="A0A1W1WSH6"/>
<comment type="similarity">
    <text evidence="2 10">Belongs to the FlgH family.</text>
</comment>
<keyword evidence="12" id="KW-0282">Flagellum</keyword>
<evidence type="ECO:0000256" key="2">
    <source>
        <dbReference type="ARBA" id="ARBA00006929"/>
    </source>
</evidence>
<accession>A0A1W1WSH6</accession>
<dbReference type="PANTHER" id="PTHR34933:SF1">
    <property type="entry name" value="FLAGELLAR L-RING PROTEIN"/>
    <property type="match status" value="1"/>
</dbReference>
<organism evidence="12 13">
    <name type="scientific">Nitratiruptor tergarcus DSM 16512</name>
    <dbReference type="NCBI Taxonomy" id="1069081"/>
    <lineage>
        <taxon>Bacteria</taxon>
        <taxon>Pseudomonadati</taxon>
        <taxon>Campylobacterota</taxon>
        <taxon>Epsilonproteobacteria</taxon>
        <taxon>Nautiliales</taxon>
        <taxon>Nitratiruptoraceae</taxon>
        <taxon>Nitratiruptor</taxon>
    </lineage>
</organism>
<evidence type="ECO:0000256" key="1">
    <source>
        <dbReference type="ARBA" id="ARBA00002591"/>
    </source>
</evidence>
<keyword evidence="6 10" id="KW-0472">Membrane</keyword>
<sequence length="227" mass="25167">MQSFVQRCSWFCLLILLSGCAQKELVQKEPPKIPVMSEVAPKPTYKAPGSLYTGYDNLFSDAKAHNIGDIVTILVNENLQGTGTTDTKSQRSNNLNLSFPSVTVLDKKLPHNKSTIFGINQKSTNAFQGKGGTNRSAKLIAKITARVVKVYPNGNLFIVGTKYVKINNDTQYIKISGIVKPQDINPDNSIDSSKIADMYVEYNGKGFLNTTQRPGWLANFIMKIWPF</sequence>
<feature type="signal peptide" evidence="11">
    <location>
        <begin position="1"/>
        <end position="23"/>
    </location>
</feature>
<reference evidence="13" key="1">
    <citation type="submission" date="2017-04" db="EMBL/GenBank/DDBJ databases">
        <authorList>
            <person name="Varghese N."/>
            <person name="Submissions S."/>
        </authorList>
    </citation>
    <scope>NUCLEOTIDE SEQUENCE [LARGE SCALE GENOMIC DNA]</scope>
    <source>
        <strain evidence="13">DSM 16512</strain>
    </source>
</reference>
<comment type="function">
    <text evidence="1 10">Assembles around the rod to form the L-ring and probably protects the motor/basal body from shearing forces during rotation.</text>
</comment>
<evidence type="ECO:0000256" key="9">
    <source>
        <dbReference type="ARBA" id="ARBA00032876"/>
    </source>
</evidence>
<dbReference type="HAMAP" id="MF_00415">
    <property type="entry name" value="FlgH"/>
    <property type="match status" value="1"/>
</dbReference>
<evidence type="ECO:0000313" key="12">
    <source>
        <dbReference type="EMBL" id="SMC09278.1"/>
    </source>
</evidence>
<evidence type="ECO:0000256" key="5">
    <source>
        <dbReference type="ARBA" id="ARBA00022729"/>
    </source>
</evidence>
<dbReference type="GO" id="GO:0009427">
    <property type="term" value="C:bacterial-type flagellum basal body, distal rod, L ring"/>
    <property type="evidence" value="ECO:0007669"/>
    <property type="project" value="InterPro"/>
</dbReference>
<dbReference type="RefSeq" id="WP_084275514.1">
    <property type="nucleotide sequence ID" value="NZ_AP026671.1"/>
</dbReference>
<keyword evidence="12" id="KW-0966">Cell projection</keyword>
<dbReference type="EMBL" id="FWWZ01000001">
    <property type="protein sequence ID" value="SMC09278.1"/>
    <property type="molecule type" value="Genomic_DNA"/>
</dbReference>
<dbReference type="GO" id="GO:0071973">
    <property type="term" value="P:bacterial-type flagellum-dependent cell motility"/>
    <property type="evidence" value="ECO:0007669"/>
    <property type="project" value="InterPro"/>
</dbReference>
<keyword evidence="7 10" id="KW-0975">Bacterial flagellum</keyword>
<keyword evidence="5 10" id="KW-0732">Signal</keyword>
<dbReference type="Pfam" id="PF02107">
    <property type="entry name" value="FlgH"/>
    <property type="match status" value="1"/>
</dbReference>
<gene>
    <name evidence="10" type="primary">flgH</name>
    <name evidence="12" type="ORF">SAMN05660197_1084</name>
</gene>
<name>A0A1W1WSH6_9BACT</name>
<feature type="chain" id="PRO_5013026345" description="Flagellar L-ring protein" evidence="11">
    <location>
        <begin position="24"/>
        <end position="227"/>
    </location>
</feature>
<dbReference type="PRINTS" id="PR01008">
    <property type="entry name" value="FLGLRINGFLGH"/>
</dbReference>
<dbReference type="PANTHER" id="PTHR34933">
    <property type="entry name" value="FLAGELLAR L-RING PROTEIN"/>
    <property type="match status" value="1"/>
</dbReference>
<dbReference type="STRING" id="1069081.SAMN05660197_1084"/>
<evidence type="ECO:0000256" key="3">
    <source>
        <dbReference type="ARBA" id="ARBA00011439"/>
    </source>
</evidence>
<keyword evidence="12" id="KW-0969">Cilium</keyword>
<evidence type="ECO:0000256" key="10">
    <source>
        <dbReference type="HAMAP-Rule" id="MF_00415"/>
    </source>
</evidence>
<dbReference type="GO" id="GO:0009279">
    <property type="term" value="C:cell outer membrane"/>
    <property type="evidence" value="ECO:0007669"/>
    <property type="project" value="UniProtKB-SubCell"/>
</dbReference>
<evidence type="ECO:0000256" key="7">
    <source>
        <dbReference type="ARBA" id="ARBA00023143"/>
    </source>
</evidence>
<dbReference type="PROSITE" id="PS51257">
    <property type="entry name" value="PROKAR_LIPOPROTEIN"/>
    <property type="match status" value="1"/>
</dbReference>
<keyword evidence="10" id="KW-0449">Lipoprotein</keyword>
<keyword evidence="13" id="KW-1185">Reference proteome</keyword>
<proteinExistence type="inferred from homology"/>
<dbReference type="InterPro" id="IPR000527">
    <property type="entry name" value="Flag_Lring"/>
</dbReference>
<evidence type="ECO:0000256" key="6">
    <source>
        <dbReference type="ARBA" id="ARBA00023136"/>
    </source>
</evidence>
<dbReference type="Proteomes" id="UP000192602">
    <property type="component" value="Unassembled WGS sequence"/>
</dbReference>
<protein>
    <recommendedName>
        <fullName evidence="4 10">Flagellar L-ring protein</fullName>
    </recommendedName>
    <alternativeName>
        <fullName evidence="9 10">Basal body L-ring protein</fullName>
    </alternativeName>
</protein>
<evidence type="ECO:0000256" key="4">
    <source>
        <dbReference type="ARBA" id="ARBA00016940"/>
    </source>
</evidence>
<dbReference type="GO" id="GO:0003774">
    <property type="term" value="F:cytoskeletal motor activity"/>
    <property type="evidence" value="ECO:0007669"/>
    <property type="project" value="InterPro"/>
</dbReference>
<comment type="subcellular location">
    <subcellularLocation>
        <location evidence="10">Cell outer membrane</location>
        <topology evidence="10">Lipid-anchor</topology>
    </subcellularLocation>
    <subcellularLocation>
        <location evidence="10">Bacterial flagellum basal body</location>
    </subcellularLocation>
</comment>
<dbReference type="OrthoDB" id="9789227at2"/>
<comment type="subunit">
    <text evidence="3 10">The basal body constitutes a major portion of the flagellar organelle and consists of four rings (L,P,S, and M) mounted on a central rod.</text>
</comment>